<dbReference type="GO" id="GO:0048015">
    <property type="term" value="P:phosphatidylinositol-mediated signaling"/>
    <property type="evidence" value="ECO:0007669"/>
    <property type="project" value="TreeGrafter"/>
</dbReference>
<dbReference type="GO" id="GO:0004430">
    <property type="term" value="F:1-phosphatidylinositol 4-kinase activity"/>
    <property type="evidence" value="ECO:0007669"/>
    <property type="project" value="UniProtKB-EC"/>
</dbReference>
<dbReference type="Gene3D" id="3.30.1010.10">
    <property type="entry name" value="Phosphatidylinositol 3-kinase Catalytic Subunit, Chain A, domain 4"/>
    <property type="match status" value="1"/>
</dbReference>
<comment type="subcellular location">
    <subcellularLocation>
        <location evidence="1">Mitochondrion outer membrane</location>
        <topology evidence="1">Peripheral membrane protein</topology>
    </subcellularLocation>
    <subcellularLocation>
        <location evidence="7">Rough endoplasmic reticulum membrane</location>
        <topology evidence="7">Peripheral membrane protein</topology>
    </subcellularLocation>
</comment>
<keyword evidence="4" id="KW-0808">Transferase</keyword>
<evidence type="ECO:0000313" key="12">
    <source>
        <dbReference type="Ensembl" id="ENSMAMP00000053620.1"/>
    </source>
</evidence>
<dbReference type="Pfam" id="PF21245">
    <property type="entry name" value="PI4KB-PIK1_PIK"/>
    <property type="match status" value="1"/>
</dbReference>
<dbReference type="CDD" id="cd05168">
    <property type="entry name" value="PI4Kc_III_beta"/>
    <property type="match status" value="1"/>
</dbReference>
<dbReference type="InterPro" id="IPR057754">
    <property type="entry name" value="PI4-kinase_beta/PIK1_cat"/>
</dbReference>
<dbReference type="PROSITE" id="PS00915">
    <property type="entry name" value="PI3_4_KINASE_1"/>
    <property type="match status" value="1"/>
</dbReference>
<dbReference type="PROSITE" id="PS50290">
    <property type="entry name" value="PI3_4_KINASE_3"/>
    <property type="match status" value="1"/>
</dbReference>
<name>A0A7N8XNR3_9TELE</name>
<dbReference type="InterPro" id="IPR015433">
    <property type="entry name" value="PI3/4_kinase"/>
</dbReference>
<evidence type="ECO:0000313" key="13">
    <source>
        <dbReference type="Proteomes" id="UP000261640"/>
    </source>
</evidence>
<dbReference type="InterPro" id="IPR001263">
    <property type="entry name" value="PI3K_accessory_dom"/>
</dbReference>
<accession>A0A7N8XNR3</accession>
<sequence>MKLKNIHCVFNHCTFDWRGWSFLAEGVGELNLVIDAEVAQRACQEVLQNVKLKQVEDDVTDMQNGVGTDPETPAAAVLSTTVKPLKIREEADNHKGPPPGSVKSARRWQRHNPSKQSWLLRLFESKLFDVSMAISYLHNSKEPGVQAYIGNRLFSFPHEEVDFYLPQLLNMYIHMDEDVGDAIKPYVVHRCRQSISFSLQCAWLLGAYSSDMHISTQRYSRGTKLRKLILSDELKPVGSRTRRDPLTLTPFYHGLSPSKRTHQRSKSDATVSISVSSNLKRTASNPKVESSQDEPVRLAPQREFIKSLMGIGKRLATLPTKEQKTQRLISELSLLNHKLPARVWLPTAAFDHHVVRVPHTQAVVLNSKDKAPYLIYVEVLECENFETSSVPIRIPENRIRSTRSVENLPDCGMTADQRAGSFSLVPNYDNDDEAWSVDDIGDLQVELPEVHTNSCDNISQFSVDSITSLESKEPVFIAAGDIRRRLSEQLAQAPTTFKRDPEDPSAVALKEPWEEKVRRIREGSPYGHLPNWRLLSVIVKCGDDLRQELLAFQVLQQLKSIWEQERVPLWIKPYKILVLSSDSGMIEPVVNAVSLHQVKKQSQLSLLDYFLQEHGAPTTEAFLSAQRNFVESCAGYSLICYLLQVKDRHNGNILVDAEGHIIHIDFGFILSSSPKNLGFETSAFKLTTEFVDVMGGPDGDMFNYYKMLMLQGLIAARKHMDRVLQIVEIMQQGNKQTHTHTRFLMSYHFYI</sequence>
<dbReference type="AlphaFoldDB" id="A0A7N8XNR3"/>
<dbReference type="Gene3D" id="1.10.1070.11">
    <property type="entry name" value="Phosphatidylinositol 3-/4-kinase, catalytic domain"/>
    <property type="match status" value="1"/>
</dbReference>
<feature type="domain" description="PIK helical" evidence="11">
    <location>
        <begin position="20"/>
        <end position="231"/>
    </location>
</feature>
<dbReference type="PANTHER" id="PTHR10048:SF22">
    <property type="entry name" value="PHOSPHATIDYLINOSITOL 4-KINASE BETA"/>
    <property type="match status" value="1"/>
</dbReference>
<dbReference type="InterPro" id="IPR016024">
    <property type="entry name" value="ARM-type_fold"/>
</dbReference>
<proteinExistence type="inferred from homology"/>
<dbReference type="GeneTree" id="ENSGT00550000074892"/>
<evidence type="ECO:0000256" key="9">
    <source>
        <dbReference type="SAM" id="MobiDB-lite"/>
    </source>
</evidence>
<dbReference type="GO" id="GO:0030867">
    <property type="term" value="C:rough endoplasmic reticulum membrane"/>
    <property type="evidence" value="ECO:0007669"/>
    <property type="project" value="UniProtKB-SubCell"/>
</dbReference>
<evidence type="ECO:0000256" key="5">
    <source>
        <dbReference type="ARBA" id="ARBA00022777"/>
    </source>
</evidence>
<dbReference type="PROSITE" id="PS00916">
    <property type="entry name" value="PI3_4_KINASE_2"/>
    <property type="match status" value="1"/>
</dbReference>
<evidence type="ECO:0000256" key="3">
    <source>
        <dbReference type="ARBA" id="ARBA00012169"/>
    </source>
</evidence>
<dbReference type="InterPro" id="IPR018936">
    <property type="entry name" value="PI3/4_kinase_CS"/>
</dbReference>
<organism evidence="12 13">
    <name type="scientific">Mastacembelus armatus</name>
    <name type="common">zig-zag eel</name>
    <dbReference type="NCBI Taxonomy" id="205130"/>
    <lineage>
        <taxon>Eukaryota</taxon>
        <taxon>Metazoa</taxon>
        <taxon>Chordata</taxon>
        <taxon>Craniata</taxon>
        <taxon>Vertebrata</taxon>
        <taxon>Euteleostomi</taxon>
        <taxon>Actinopterygii</taxon>
        <taxon>Neopterygii</taxon>
        <taxon>Teleostei</taxon>
        <taxon>Neoteleostei</taxon>
        <taxon>Acanthomorphata</taxon>
        <taxon>Anabantaria</taxon>
        <taxon>Synbranchiformes</taxon>
        <taxon>Mastacembelidae</taxon>
        <taxon>Mastacembelus</taxon>
    </lineage>
</organism>
<dbReference type="Pfam" id="PF00454">
    <property type="entry name" value="PI3_PI4_kinase"/>
    <property type="match status" value="1"/>
</dbReference>
<protein>
    <recommendedName>
        <fullName evidence="8">Phosphatidylinositol 4-kinase beta</fullName>
        <ecNumber evidence="3">2.7.1.67</ecNumber>
    </recommendedName>
</protein>
<dbReference type="Ensembl" id="ENSMAMT00000052207.1">
    <property type="protein sequence ID" value="ENSMAMP00000053620.1"/>
    <property type="gene ID" value="ENSMAMG00000017136.2"/>
</dbReference>
<feature type="compositionally biased region" description="Polar residues" evidence="9">
    <location>
        <begin position="268"/>
        <end position="289"/>
    </location>
</feature>
<evidence type="ECO:0000256" key="2">
    <source>
        <dbReference type="ARBA" id="ARBA00006209"/>
    </source>
</evidence>
<dbReference type="PANTHER" id="PTHR10048">
    <property type="entry name" value="PHOSPHATIDYLINOSITOL KINASE"/>
    <property type="match status" value="1"/>
</dbReference>
<dbReference type="GO" id="GO:0046854">
    <property type="term" value="P:phosphatidylinositol phosphate biosynthetic process"/>
    <property type="evidence" value="ECO:0007669"/>
    <property type="project" value="InterPro"/>
</dbReference>
<dbReference type="SMART" id="SM00146">
    <property type="entry name" value="PI3Kc"/>
    <property type="match status" value="1"/>
</dbReference>
<keyword evidence="5" id="KW-0418">Kinase</keyword>
<reference evidence="12" key="1">
    <citation type="submission" date="2025-08" db="UniProtKB">
        <authorList>
            <consortium name="Ensembl"/>
        </authorList>
    </citation>
    <scope>IDENTIFICATION</scope>
</reference>
<evidence type="ECO:0000256" key="4">
    <source>
        <dbReference type="ARBA" id="ARBA00022679"/>
    </source>
</evidence>
<feature type="region of interest" description="Disordered" evidence="9">
    <location>
        <begin position="88"/>
        <end position="109"/>
    </location>
</feature>
<dbReference type="SUPFAM" id="SSF56112">
    <property type="entry name" value="Protein kinase-like (PK-like)"/>
    <property type="match status" value="1"/>
</dbReference>
<evidence type="ECO:0000256" key="6">
    <source>
        <dbReference type="ARBA" id="ARBA00036767"/>
    </source>
</evidence>
<evidence type="ECO:0000256" key="8">
    <source>
        <dbReference type="ARBA" id="ARBA00039877"/>
    </source>
</evidence>
<feature type="domain" description="PI3K/PI4K catalytic" evidence="10">
    <location>
        <begin position="511"/>
        <end position="751"/>
    </location>
</feature>
<evidence type="ECO:0000259" key="10">
    <source>
        <dbReference type="PROSITE" id="PS50290"/>
    </source>
</evidence>
<comment type="catalytic activity">
    <reaction evidence="6">
        <text>a 1,2-diacyl-sn-glycero-3-phospho-(1D-myo-inositol) + ATP = a 1,2-diacyl-sn-glycero-3-phospho-(1D-myo-inositol 4-phosphate) + ADP + H(+)</text>
        <dbReference type="Rhea" id="RHEA:19877"/>
        <dbReference type="ChEBI" id="CHEBI:15378"/>
        <dbReference type="ChEBI" id="CHEBI:30616"/>
        <dbReference type="ChEBI" id="CHEBI:57880"/>
        <dbReference type="ChEBI" id="CHEBI:58178"/>
        <dbReference type="ChEBI" id="CHEBI:456216"/>
        <dbReference type="EC" id="2.7.1.67"/>
    </reaction>
    <physiologicalReaction direction="left-to-right" evidence="6">
        <dbReference type="Rhea" id="RHEA:19878"/>
    </physiologicalReaction>
</comment>
<dbReference type="InterPro" id="IPR011009">
    <property type="entry name" value="Kinase-like_dom_sf"/>
</dbReference>
<evidence type="ECO:0000256" key="1">
    <source>
        <dbReference type="ARBA" id="ARBA00004450"/>
    </source>
</evidence>
<dbReference type="InterPro" id="IPR049160">
    <property type="entry name" value="PI4KB-PIK1_PIK"/>
</dbReference>
<comment type="similarity">
    <text evidence="2">Belongs to the PI3/PI4-kinase family. Type III PI4K subfamily.</text>
</comment>
<evidence type="ECO:0000259" key="11">
    <source>
        <dbReference type="PROSITE" id="PS51545"/>
    </source>
</evidence>
<dbReference type="Proteomes" id="UP000261640">
    <property type="component" value="Unplaced"/>
</dbReference>
<dbReference type="PROSITE" id="PS51545">
    <property type="entry name" value="PIK_HELICAL"/>
    <property type="match status" value="1"/>
</dbReference>
<dbReference type="EC" id="2.7.1.67" evidence="3"/>
<dbReference type="FunFam" id="3.30.1010.10:FF:000031">
    <property type="entry name" value="Phosphatidylinositol 4-kinase beta"/>
    <property type="match status" value="1"/>
</dbReference>
<dbReference type="InterPro" id="IPR000403">
    <property type="entry name" value="PI3/4_kinase_cat_dom"/>
</dbReference>
<feature type="region of interest" description="Disordered" evidence="9">
    <location>
        <begin position="251"/>
        <end position="295"/>
    </location>
</feature>
<dbReference type="GO" id="GO:0005741">
    <property type="term" value="C:mitochondrial outer membrane"/>
    <property type="evidence" value="ECO:0007669"/>
    <property type="project" value="UniProtKB-SubCell"/>
</dbReference>
<reference evidence="12" key="2">
    <citation type="submission" date="2025-09" db="UniProtKB">
        <authorList>
            <consortium name="Ensembl"/>
        </authorList>
    </citation>
    <scope>IDENTIFICATION</scope>
</reference>
<dbReference type="SUPFAM" id="SSF48371">
    <property type="entry name" value="ARM repeat"/>
    <property type="match status" value="1"/>
</dbReference>
<dbReference type="InterPro" id="IPR036940">
    <property type="entry name" value="PI3/4_kinase_cat_sf"/>
</dbReference>
<keyword evidence="13" id="KW-1185">Reference proteome</keyword>
<evidence type="ECO:0000256" key="7">
    <source>
        <dbReference type="ARBA" id="ARBA00037860"/>
    </source>
</evidence>